<name>A0ABV9ZJK1_9PSEU</name>
<gene>
    <name evidence="2" type="ORF">ACFPK1_18935</name>
</gene>
<feature type="compositionally biased region" description="Low complexity" evidence="1">
    <location>
        <begin position="1"/>
        <end position="18"/>
    </location>
</feature>
<sequence length="74" mass="7899">MAFAAPGPRKLAARAGAAAKHKHPDADELRSELAAERIAAYVEKVLASAPPLTNDQRDRLAVLLRREPTSEVAA</sequence>
<evidence type="ECO:0000313" key="2">
    <source>
        <dbReference type="EMBL" id="MFC5140323.1"/>
    </source>
</evidence>
<comment type="caution">
    <text evidence="2">The sequence shown here is derived from an EMBL/GenBank/DDBJ whole genome shotgun (WGS) entry which is preliminary data.</text>
</comment>
<organism evidence="2 3">
    <name type="scientific">Actinomycetospora rhizophila</name>
    <dbReference type="NCBI Taxonomy" id="1416876"/>
    <lineage>
        <taxon>Bacteria</taxon>
        <taxon>Bacillati</taxon>
        <taxon>Actinomycetota</taxon>
        <taxon>Actinomycetes</taxon>
        <taxon>Pseudonocardiales</taxon>
        <taxon>Pseudonocardiaceae</taxon>
        <taxon>Actinomycetospora</taxon>
    </lineage>
</organism>
<dbReference type="Proteomes" id="UP001596175">
    <property type="component" value="Unassembled WGS sequence"/>
</dbReference>
<evidence type="ECO:0008006" key="4">
    <source>
        <dbReference type="Google" id="ProtNLM"/>
    </source>
</evidence>
<proteinExistence type="predicted"/>
<protein>
    <recommendedName>
        <fullName evidence="4">PhiRv1 phage protein</fullName>
    </recommendedName>
</protein>
<keyword evidence="3" id="KW-1185">Reference proteome</keyword>
<evidence type="ECO:0000313" key="3">
    <source>
        <dbReference type="Proteomes" id="UP001596175"/>
    </source>
</evidence>
<reference evidence="3" key="1">
    <citation type="journal article" date="2019" name="Int. J. Syst. Evol. Microbiol.">
        <title>The Global Catalogue of Microorganisms (GCM) 10K type strain sequencing project: providing services to taxonomists for standard genome sequencing and annotation.</title>
        <authorList>
            <consortium name="The Broad Institute Genomics Platform"/>
            <consortium name="The Broad Institute Genome Sequencing Center for Infectious Disease"/>
            <person name="Wu L."/>
            <person name="Ma J."/>
        </authorList>
    </citation>
    <scope>NUCLEOTIDE SEQUENCE [LARGE SCALE GENOMIC DNA]</scope>
    <source>
        <strain evidence="3">XZYJ18</strain>
    </source>
</reference>
<dbReference type="InterPro" id="IPR019780">
    <property type="entry name" value="Germin_Mn-BS"/>
</dbReference>
<dbReference type="RefSeq" id="WP_378022494.1">
    <property type="nucleotide sequence ID" value="NZ_JBHSKG010000010.1"/>
</dbReference>
<accession>A0ABV9ZJK1</accession>
<dbReference type="PROSITE" id="PS00725">
    <property type="entry name" value="GERMIN"/>
    <property type="match status" value="1"/>
</dbReference>
<dbReference type="EMBL" id="JBHSKG010000010">
    <property type="protein sequence ID" value="MFC5140323.1"/>
    <property type="molecule type" value="Genomic_DNA"/>
</dbReference>
<evidence type="ECO:0000256" key="1">
    <source>
        <dbReference type="SAM" id="MobiDB-lite"/>
    </source>
</evidence>
<feature type="region of interest" description="Disordered" evidence="1">
    <location>
        <begin position="1"/>
        <end position="29"/>
    </location>
</feature>